<proteinExistence type="predicted"/>
<sequence length="56" mass="6601">MHKLHALLQIQKVNLYICYNIKDIKGGKYMKKTGLFPERNVKQIIKDFIDAILQLL</sequence>
<evidence type="ECO:0000313" key="2">
    <source>
        <dbReference type="Proteomes" id="UP001400965"/>
    </source>
</evidence>
<name>A0ABP3XH59_9FIRM</name>
<dbReference type="Proteomes" id="UP001400965">
    <property type="component" value="Unassembled WGS sequence"/>
</dbReference>
<organism evidence="1 2">
    <name type="scientific">Paraclostridium tenue</name>
    <dbReference type="NCBI Taxonomy" id="1737"/>
    <lineage>
        <taxon>Bacteria</taxon>
        <taxon>Bacillati</taxon>
        <taxon>Bacillota</taxon>
        <taxon>Clostridia</taxon>
        <taxon>Peptostreptococcales</taxon>
        <taxon>Peptostreptococcaceae</taxon>
        <taxon>Paraclostridium</taxon>
    </lineage>
</organism>
<accession>A0ABP3XH59</accession>
<keyword evidence="2" id="KW-1185">Reference proteome</keyword>
<gene>
    <name evidence="1" type="ORF">GCM10008917_15400</name>
</gene>
<comment type="caution">
    <text evidence="1">The sequence shown here is derived from an EMBL/GenBank/DDBJ whole genome shotgun (WGS) entry which is preliminary data.</text>
</comment>
<dbReference type="EMBL" id="BAAACP010000008">
    <property type="protein sequence ID" value="GAA0863927.1"/>
    <property type="molecule type" value="Genomic_DNA"/>
</dbReference>
<evidence type="ECO:0000313" key="1">
    <source>
        <dbReference type="EMBL" id="GAA0863927.1"/>
    </source>
</evidence>
<reference evidence="2" key="1">
    <citation type="journal article" date="2019" name="Int. J. Syst. Evol. Microbiol.">
        <title>The Global Catalogue of Microorganisms (GCM) 10K type strain sequencing project: providing services to taxonomists for standard genome sequencing and annotation.</title>
        <authorList>
            <consortium name="The Broad Institute Genomics Platform"/>
            <consortium name="The Broad Institute Genome Sequencing Center for Infectious Disease"/>
            <person name="Wu L."/>
            <person name="Ma J."/>
        </authorList>
    </citation>
    <scope>NUCLEOTIDE SEQUENCE [LARGE SCALE GENOMIC DNA]</scope>
    <source>
        <strain evidence="2">JCM 6486</strain>
    </source>
</reference>
<protein>
    <submittedName>
        <fullName evidence="1">Uncharacterized protein</fullName>
    </submittedName>
</protein>